<dbReference type="Pfam" id="PF01050">
    <property type="entry name" value="MannoseP_isomer"/>
    <property type="match status" value="1"/>
</dbReference>
<comment type="catalytic activity">
    <reaction evidence="7">
        <text>alpha-D-mannose 1-phosphate + GTP + H(+) = GDP-alpha-D-mannose + diphosphate</text>
        <dbReference type="Rhea" id="RHEA:15229"/>
        <dbReference type="ChEBI" id="CHEBI:15378"/>
        <dbReference type="ChEBI" id="CHEBI:33019"/>
        <dbReference type="ChEBI" id="CHEBI:37565"/>
        <dbReference type="ChEBI" id="CHEBI:57527"/>
        <dbReference type="ChEBI" id="CHEBI:58409"/>
        <dbReference type="EC" id="2.7.7.13"/>
    </reaction>
</comment>
<evidence type="ECO:0000313" key="12">
    <source>
        <dbReference type="EMBL" id="MFC7335223.1"/>
    </source>
</evidence>
<feature type="domain" description="Mannose-6-phosphate isomerase type II C-terminal" evidence="10">
    <location>
        <begin position="375"/>
        <end position="488"/>
    </location>
</feature>
<dbReference type="Pfam" id="PF22640">
    <property type="entry name" value="ManC_GMP_beta-helix"/>
    <property type="match status" value="1"/>
</dbReference>
<dbReference type="InterPro" id="IPR011051">
    <property type="entry name" value="RmlC_Cupin_sf"/>
</dbReference>
<keyword evidence="5" id="KW-0547">Nucleotide-binding</keyword>
<dbReference type="PANTHER" id="PTHR46390">
    <property type="entry name" value="MANNOSE-1-PHOSPHATE GUANYLYLTRANSFERASE"/>
    <property type="match status" value="1"/>
</dbReference>
<evidence type="ECO:0000256" key="5">
    <source>
        <dbReference type="ARBA" id="ARBA00022741"/>
    </source>
</evidence>
<gene>
    <name evidence="12" type="ORF">ACFQPS_18800</name>
</gene>
<dbReference type="InterPro" id="IPR029044">
    <property type="entry name" value="Nucleotide-diphossugar_trans"/>
</dbReference>
<dbReference type="CDD" id="cd02213">
    <property type="entry name" value="cupin_PMI_typeII_C"/>
    <property type="match status" value="1"/>
</dbReference>
<dbReference type="SUPFAM" id="SSF51182">
    <property type="entry name" value="RmlC-like cupins"/>
    <property type="match status" value="1"/>
</dbReference>
<feature type="domain" description="MannoseP isomerase/GMP-like beta-helix" evidence="11">
    <location>
        <begin position="316"/>
        <end position="370"/>
    </location>
</feature>
<keyword evidence="3 12" id="KW-0808">Transferase</keyword>
<feature type="domain" description="Nucleotidyl transferase" evidence="9">
    <location>
        <begin position="26"/>
        <end position="309"/>
    </location>
</feature>
<dbReference type="RefSeq" id="WP_377360758.1">
    <property type="nucleotide sequence ID" value="NZ_JBHTCM010000028.1"/>
</dbReference>
<evidence type="ECO:0000256" key="4">
    <source>
        <dbReference type="ARBA" id="ARBA00022695"/>
    </source>
</evidence>
<dbReference type="Gene3D" id="2.60.120.10">
    <property type="entry name" value="Jelly Rolls"/>
    <property type="match status" value="1"/>
</dbReference>
<dbReference type="InterPro" id="IPR014710">
    <property type="entry name" value="RmlC-like_jellyroll"/>
</dbReference>
<dbReference type="SUPFAM" id="SSF53448">
    <property type="entry name" value="Nucleotide-diphospho-sugar transferases"/>
    <property type="match status" value="1"/>
</dbReference>
<evidence type="ECO:0000256" key="1">
    <source>
        <dbReference type="ARBA" id="ARBA00006115"/>
    </source>
</evidence>
<dbReference type="PANTHER" id="PTHR46390:SF1">
    <property type="entry name" value="MANNOSE-1-PHOSPHATE GUANYLYLTRANSFERASE"/>
    <property type="match status" value="1"/>
</dbReference>
<evidence type="ECO:0000256" key="8">
    <source>
        <dbReference type="RuleBase" id="RU004190"/>
    </source>
</evidence>
<dbReference type="InterPro" id="IPR051161">
    <property type="entry name" value="Mannose-6P_isomerase_type2"/>
</dbReference>
<dbReference type="InterPro" id="IPR001538">
    <property type="entry name" value="Man6P_isomerase-2_C"/>
</dbReference>
<reference evidence="13" key="1">
    <citation type="journal article" date="2019" name="Int. J. Syst. Evol. Microbiol.">
        <title>The Global Catalogue of Microorganisms (GCM) 10K type strain sequencing project: providing services to taxonomists for standard genome sequencing and annotation.</title>
        <authorList>
            <consortium name="The Broad Institute Genomics Platform"/>
            <consortium name="The Broad Institute Genome Sequencing Center for Infectious Disease"/>
            <person name="Wu L."/>
            <person name="Ma J."/>
        </authorList>
    </citation>
    <scope>NUCLEOTIDE SEQUENCE [LARGE SCALE GENOMIC DNA]</scope>
    <source>
        <strain evidence="13">CGMCC 1.16275</strain>
    </source>
</reference>
<dbReference type="EMBL" id="JBHTCM010000028">
    <property type="protein sequence ID" value="MFC7335223.1"/>
    <property type="molecule type" value="Genomic_DNA"/>
</dbReference>
<keyword evidence="13" id="KW-1185">Reference proteome</keyword>
<organism evidence="12 13">
    <name type="scientific">Rhodocista pekingensis</name>
    <dbReference type="NCBI Taxonomy" id="201185"/>
    <lineage>
        <taxon>Bacteria</taxon>
        <taxon>Pseudomonadati</taxon>
        <taxon>Pseudomonadota</taxon>
        <taxon>Alphaproteobacteria</taxon>
        <taxon>Rhodospirillales</taxon>
        <taxon>Azospirillaceae</taxon>
        <taxon>Rhodocista</taxon>
    </lineage>
</organism>
<dbReference type="GO" id="GO:0004476">
    <property type="term" value="F:mannose-6-phosphate isomerase activity"/>
    <property type="evidence" value="ECO:0007669"/>
    <property type="project" value="UniProtKB-EC"/>
</dbReference>
<keyword evidence="12" id="KW-0413">Isomerase</keyword>
<evidence type="ECO:0000259" key="11">
    <source>
        <dbReference type="Pfam" id="PF22640"/>
    </source>
</evidence>
<name>A0ABW2KYR2_9PROT</name>
<evidence type="ECO:0000256" key="3">
    <source>
        <dbReference type="ARBA" id="ARBA00022679"/>
    </source>
</evidence>
<dbReference type="InterPro" id="IPR049577">
    <property type="entry name" value="GMPP_N"/>
</dbReference>
<dbReference type="InterPro" id="IPR005835">
    <property type="entry name" value="NTP_transferase_dom"/>
</dbReference>
<dbReference type="GO" id="GO:0004475">
    <property type="term" value="F:mannose-1-phosphate guanylyltransferase (GTP) activity"/>
    <property type="evidence" value="ECO:0007669"/>
    <property type="project" value="UniProtKB-EC"/>
</dbReference>
<comment type="similarity">
    <text evidence="1 8">Belongs to the mannose-6-phosphate isomerase type 2 family.</text>
</comment>
<evidence type="ECO:0000313" key="13">
    <source>
        <dbReference type="Proteomes" id="UP001596456"/>
    </source>
</evidence>
<dbReference type="EC" id="2.7.7.13" evidence="2"/>
<keyword evidence="4 12" id="KW-0548">Nucleotidyltransferase</keyword>
<evidence type="ECO:0000259" key="10">
    <source>
        <dbReference type="Pfam" id="PF01050"/>
    </source>
</evidence>
<dbReference type="InterPro" id="IPR006375">
    <property type="entry name" value="Man1P_GuaTrfase/Man6P_Isoase"/>
</dbReference>
<comment type="caution">
    <text evidence="12">The sequence shown here is derived from an EMBL/GenBank/DDBJ whole genome shotgun (WGS) entry which is preliminary data.</text>
</comment>
<dbReference type="CDD" id="cd02509">
    <property type="entry name" value="GDP-M1P_Guanylyltransferase"/>
    <property type="match status" value="1"/>
</dbReference>
<dbReference type="Gene3D" id="3.90.550.10">
    <property type="entry name" value="Spore Coat Polysaccharide Biosynthesis Protein SpsA, Chain A"/>
    <property type="match status" value="1"/>
</dbReference>
<proteinExistence type="inferred from homology"/>
<dbReference type="InterPro" id="IPR054566">
    <property type="entry name" value="ManC/GMP-like_b-helix"/>
</dbReference>
<evidence type="ECO:0000256" key="6">
    <source>
        <dbReference type="ARBA" id="ARBA00023134"/>
    </source>
</evidence>
<dbReference type="Pfam" id="PF00483">
    <property type="entry name" value="NTP_transferase"/>
    <property type="match status" value="1"/>
</dbReference>
<evidence type="ECO:0000256" key="7">
    <source>
        <dbReference type="ARBA" id="ARBA00047343"/>
    </source>
</evidence>
<accession>A0ABW2KYR2</accession>
<evidence type="ECO:0000256" key="2">
    <source>
        <dbReference type="ARBA" id="ARBA00012387"/>
    </source>
</evidence>
<evidence type="ECO:0000259" key="9">
    <source>
        <dbReference type="Pfam" id="PF00483"/>
    </source>
</evidence>
<keyword evidence="6" id="KW-0342">GTP-binding</keyword>
<sequence length="493" mass="53431">MPNSIDSAVAEVMDGMSNVGRKQIQPVLLSGGTGSRLWPMSRERFPKQLLALSGKRTMIQETALRVGDARGFRSPIVVCNQEHRFSVGEQLQAVGIEPAAIVLEPVGRNTAAAAAIAARLAAHDDPDALLLLLPADHVVQDRAAFGRAVEQAARAAAAGFLVTFGVRPTSPETGYGYIKAGAALDGIAGVQRVARFTEKPSLAVAEAFVAGGEHLWNSGMFLFRAGTFLEELERHAPAVLAATDAALAAATRDLDFLRLDPEAFGRSPNLSIDYAVMEKTDRAAVVPADLGWTDVGSWSALWEIGEKDADGNVVQGDVMLVDAHDNYIRSDGMLTAVLGIDDAVLVVTGDAILLARRDRVQDVKGIVERLKQSGRTEPLEHRKVHRPWGSYESITSGERFQVKCLTVKPGRKLSLQKHFHRAEHWVVVNGTALVTRDGEEMLVRENESVYLPLGCVHRLENPGKVPLNLIEVQSGAYLGEDDIVRFEDTYGRV</sequence>
<protein>
    <recommendedName>
        <fullName evidence="2">mannose-1-phosphate guanylyltransferase</fullName>
        <ecNumber evidence="2">2.7.7.13</ecNumber>
    </recommendedName>
</protein>
<dbReference type="NCBIfam" id="TIGR01479">
    <property type="entry name" value="GMP_PMI"/>
    <property type="match status" value="1"/>
</dbReference>
<dbReference type="Proteomes" id="UP001596456">
    <property type="component" value="Unassembled WGS sequence"/>
</dbReference>